<feature type="domain" description="HAMP" evidence="8">
    <location>
        <begin position="357"/>
        <end position="409"/>
    </location>
</feature>
<dbReference type="PROSITE" id="PS50111">
    <property type="entry name" value="CHEMOTAXIS_TRANSDUC_2"/>
    <property type="match status" value="1"/>
</dbReference>
<dbReference type="Pfam" id="PF12729">
    <property type="entry name" value="4HB_MCP_1"/>
    <property type="match status" value="1"/>
</dbReference>
<dbReference type="Pfam" id="PF00672">
    <property type="entry name" value="HAMP"/>
    <property type="match status" value="1"/>
</dbReference>
<dbReference type="InterPro" id="IPR003660">
    <property type="entry name" value="HAMP_dom"/>
</dbReference>
<keyword evidence="6" id="KW-0472">Membrane</keyword>
<dbReference type="InterPro" id="IPR051310">
    <property type="entry name" value="MCP_chemotaxis"/>
</dbReference>
<feature type="transmembrane region" description="Helical" evidence="6">
    <location>
        <begin position="252"/>
        <end position="275"/>
    </location>
</feature>
<dbReference type="InterPro" id="IPR004089">
    <property type="entry name" value="MCPsignal_dom"/>
</dbReference>
<dbReference type="PROSITE" id="PS50885">
    <property type="entry name" value="HAMP"/>
    <property type="match status" value="2"/>
</dbReference>
<keyword evidence="5" id="KW-0175">Coiled coil</keyword>
<proteinExistence type="inferred from homology"/>
<evidence type="ECO:0000256" key="2">
    <source>
        <dbReference type="ARBA" id="ARBA00022500"/>
    </source>
</evidence>
<dbReference type="SUPFAM" id="SSF58104">
    <property type="entry name" value="Methyl-accepting chemotaxis protein (MCP) signaling domain"/>
    <property type="match status" value="1"/>
</dbReference>
<dbReference type="GO" id="GO:0006935">
    <property type="term" value="P:chemotaxis"/>
    <property type="evidence" value="ECO:0007669"/>
    <property type="project" value="UniProtKB-KW"/>
</dbReference>
<dbReference type="FunFam" id="1.10.287.950:FF:000001">
    <property type="entry name" value="Methyl-accepting chemotaxis sensory transducer"/>
    <property type="match status" value="1"/>
</dbReference>
<evidence type="ECO:0000256" key="1">
    <source>
        <dbReference type="ARBA" id="ARBA00004370"/>
    </source>
</evidence>
<gene>
    <name evidence="9" type="ORF">GGE15_000833</name>
</gene>
<dbReference type="Gene3D" id="6.10.340.10">
    <property type="match status" value="1"/>
</dbReference>
<feature type="domain" description="HAMP" evidence="8">
    <location>
        <begin position="276"/>
        <end position="329"/>
    </location>
</feature>
<dbReference type="PANTHER" id="PTHR43531">
    <property type="entry name" value="PROTEIN ICFG"/>
    <property type="match status" value="1"/>
</dbReference>
<evidence type="ECO:0000313" key="10">
    <source>
        <dbReference type="Proteomes" id="UP000533724"/>
    </source>
</evidence>
<dbReference type="AlphaFoldDB" id="A0A7W6UHQ8"/>
<keyword evidence="2" id="KW-0145">Chemotaxis</keyword>
<protein>
    <submittedName>
        <fullName evidence="9">Methyl-accepting chemotaxis protein-1 (Serine sensor receptor)</fullName>
    </submittedName>
</protein>
<comment type="caution">
    <text evidence="9">The sequence shown here is derived from an EMBL/GenBank/DDBJ whole genome shotgun (WGS) entry which is preliminary data.</text>
</comment>
<comment type="similarity">
    <text evidence="3">Belongs to the methyl-accepting chemotaxis (MCP) protein family.</text>
</comment>
<dbReference type="CDD" id="cd19411">
    <property type="entry name" value="MCP2201-like_sensor"/>
    <property type="match status" value="1"/>
</dbReference>
<dbReference type="Gene3D" id="1.10.287.950">
    <property type="entry name" value="Methyl-accepting chemotaxis protein"/>
    <property type="match status" value="1"/>
</dbReference>
<keyword evidence="6" id="KW-1133">Transmembrane helix</keyword>
<dbReference type="SMART" id="SM00304">
    <property type="entry name" value="HAMP"/>
    <property type="match status" value="2"/>
</dbReference>
<dbReference type="GO" id="GO:0004888">
    <property type="term" value="F:transmembrane signaling receptor activity"/>
    <property type="evidence" value="ECO:0007669"/>
    <property type="project" value="TreeGrafter"/>
</dbReference>
<name>A0A7W6UHQ8_9HYPH</name>
<accession>A0A7W6UHQ8</accession>
<dbReference type="InterPro" id="IPR047347">
    <property type="entry name" value="YvaQ-like_sensor"/>
</dbReference>
<dbReference type="SMART" id="SM00283">
    <property type="entry name" value="MA"/>
    <property type="match status" value="1"/>
</dbReference>
<dbReference type="CDD" id="cd11386">
    <property type="entry name" value="MCP_signal"/>
    <property type="match status" value="1"/>
</dbReference>
<dbReference type="CDD" id="cd06225">
    <property type="entry name" value="HAMP"/>
    <property type="match status" value="1"/>
</dbReference>
<evidence type="ECO:0000256" key="6">
    <source>
        <dbReference type="SAM" id="Phobius"/>
    </source>
</evidence>
<evidence type="ECO:0000313" key="9">
    <source>
        <dbReference type="EMBL" id="MBB4437584.1"/>
    </source>
</evidence>
<keyword evidence="4" id="KW-0807">Transducer</keyword>
<dbReference type="EMBL" id="JACIHI010000002">
    <property type="protein sequence ID" value="MBB4437584.1"/>
    <property type="molecule type" value="Genomic_DNA"/>
</dbReference>
<comment type="subcellular location">
    <subcellularLocation>
        <location evidence="1">Membrane</location>
    </subcellularLocation>
</comment>
<keyword evidence="6" id="KW-0812">Transmembrane</keyword>
<dbReference type="GO" id="GO:0005886">
    <property type="term" value="C:plasma membrane"/>
    <property type="evidence" value="ECO:0007669"/>
    <property type="project" value="TreeGrafter"/>
</dbReference>
<feature type="domain" description="Methyl-accepting transducer" evidence="7">
    <location>
        <begin position="414"/>
        <end position="643"/>
    </location>
</feature>
<evidence type="ECO:0000256" key="3">
    <source>
        <dbReference type="ARBA" id="ARBA00029447"/>
    </source>
</evidence>
<dbReference type="PANTHER" id="PTHR43531:SF11">
    <property type="entry name" value="METHYL-ACCEPTING CHEMOTAXIS PROTEIN 3"/>
    <property type="match status" value="1"/>
</dbReference>
<evidence type="ECO:0000259" key="7">
    <source>
        <dbReference type="PROSITE" id="PS50111"/>
    </source>
</evidence>
<dbReference type="SUPFAM" id="SSF158472">
    <property type="entry name" value="HAMP domain-like"/>
    <property type="match status" value="1"/>
</dbReference>
<feature type="coiled-coil region" evidence="5">
    <location>
        <begin position="426"/>
        <end position="453"/>
    </location>
</feature>
<evidence type="ECO:0000256" key="4">
    <source>
        <dbReference type="PROSITE-ProRule" id="PRU00284"/>
    </source>
</evidence>
<evidence type="ECO:0000259" key="8">
    <source>
        <dbReference type="PROSITE" id="PS50885"/>
    </source>
</evidence>
<dbReference type="GO" id="GO:0007165">
    <property type="term" value="P:signal transduction"/>
    <property type="evidence" value="ECO:0007669"/>
    <property type="project" value="UniProtKB-KW"/>
</dbReference>
<organism evidence="9 10">
    <name type="scientific">Rhizobium esperanzae</name>
    <dbReference type="NCBI Taxonomy" id="1967781"/>
    <lineage>
        <taxon>Bacteria</taxon>
        <taxon>Pseudomonadati</taxon>
        <taxon>Pseudomonadota</taxon>
        <taxon>Alphaproteobacteria</taxon>
        <taxon>Hyphomicrobiales</taxon>
        <taxon>Rhizobiaceae</taxon>
        <taxon>Rhizobium/Agrobacterium group</taxon>
        <taxon>Rhizobium</taxon>
    </lineage>
</organism>
<feature type="transmembrane region" description="Helical" evidence="6">
    <location>
        <begin position="76"/>
        <end position="95"/>
    </location>
</feature>
<evidence type="ECO:0000256" key="5">
    <source>
        <dbReference type="SAM" id="Coils"/>
    </source>
</evidence>
<feature type="coiled-coil region" evidence="5">
    <location>
        <begin position="327"/>
        <end position="358"/>
    </location>
</feature>
<dbReference type="Proteomes" id="UP000533724">
    <property type="component" value="Unassembled WGS sequence"/>
</dbReference>
<reference evidence="9 10" key="1">
    <citation type="submission" date="2020-08" db="EMBL/GenBank/DDBJ databases">
        <title>Genomic Encyclopedia of Type Strains, Phase IV (KMG-V): Genome sequencing to study the core and pangenomes of soil and plant-associated prokaryotes.</title>
        <authorList>
            <person name="Whitman W."/>
        </authorList>
    </citation>
    <scope>NUCLEOTIDE SEQUENCE [LARGE SCALE GENOMIC DNA]</scope>
    <source>
        <strain evidence="9 10">SEMIA 414</strain>
    </source>
</reference>
<dbReference type="Pfam" id="PF00015">
    <property type="entry name" value="MCPsignal"/>
    <property type="match status" value="1"/>
</dbReference>
<keyword evidence="9" id="KW-0675">Receptor</keyword>
<sequence>MAAISLNFQELRVVTRLIDRGSIGQLRRSSEMRREHCLVNTKLWNPVRDLTSAGTPVVPAIFEETRMKRPSIKQALIVKLSIITLFMVSLSYVSLSTISTLRANTEQIGTFWMQRLVTAREIKDDFLDLKLVYSQYLLEDTAQERNVGQQQIDAAGVALDTVVGEYEKGIRTERGRELINQMKPELAKYRALAEQMIALENAGKTPEAIRLFKENMEPQAELVNKAVADLVTFILTQAEGFVAASDASAQSAFMLTAAIAALAVLLAVAGILFAISGIANPIRSIASAMRRLSDGDLDSDIPYAGRADEVGEMAGAVEIFRRNALNVVRLEKEAAESRSESEAARAAAQKRAEREAEQLRFATTTLGEGLRRLASGDISFQLSQQFAAEYEALREDFNASLRQLGATIGAVLQTVYSIDNGTGEIASAAQDLSKRTEQQAASLEETAAALEEITSNVTMATKRTDEARNVAKEADISAQRSAAVVSEAEGAMRRIEDSSQQISNIIGAIDEIAFQTNLLALNAGVEAARAGEAGKGFAVVAQEVRELAQRAAQAAKEIKGFIQKSSADVENGVKLVLETGTSLKSIGEHVVQINQLMDAIATSAREQSTGLAEINTAVNQMDQATQQNAAMVEQSTAAVASLSSEAGRLRDLVNQFQLDGDKSAADGQRSGRAFEGNRPIHLVASRRVTQR</sequence>
<dbReference type="InterPro" id="IPR024478">
    <property type="entry name" value="HlyB_4HB_MCP"/>
</dbReference>